<evidence type="ECO:0000313" key="3">
    <source>
        <dbReference type="EMBL" id="AFX60320.1"/>
    </source>
</evidence>
<evidence type="ECO:0000256" key="1">
    <source>
        <dbReference type="SAM" id="MobiDB-lite"/>
    </source>
</evidence>
<dbReference type="RefSeq" id="WP_236720593.1">
    <property type="nucleotide sequence ID" value="NZ_MJAO01000002.1"/>
</dbReference>
<dbReference type="Gene3D" id="3.20.20.70">
    <property type="entry name" value="Aldolase class I"/>
    <property type="match status" value="1"/>
</dbReference>
<protein>
    <submittedName>
        <fullName evidence="3">Flavin-dependent nitroreductase</fullName>
    </submittedName>
</protein>
<organism evidence="3">
    <name type="scientific">Serratia marcescens</name>
    <dbReference type="NCBI Taxonomy" id="615"/>
    <lineage>
        <taxon>Bacteria</taxon>
        <taxon>Pseudomonadati</taxon>
        <taxon>Pseudomonadota</taxon>
        <taxon>Gammaproteobacteria</taxon>
        <taxon>Enterobacterales</taxon>
        <taxon>Yersiniaceae</taxon>
        <taxon>Serratia</taxon>
    </lineage>
</organism>
<reference evidence="3" key="1">
    <citation type="journal article" date="2012" name="J. Biol. Chem.">
        <title>Bacterial Biosynthetic Gene Clusters Encoding the Anti-cancer Haterumalide Class of Molecules: BIOGENESIS OF THE BROAD SPECTRUM ANTIFUNGAL AND ANTI-OOMYCETE COMPOUND, OOCYDIN A.</title>
        <authorList>
            <person name="Matilla M.A."/>
            <person name="Stockmann H."/>
            <person name="Leeper F.J."/>
            <person name="Salmond G.P."/>
        </authorList>
    </citation>
    <scope>NUCLEOTIDE SEQUENCE</scope>
    <source>
        <strain evidence="3">MSU97</strain>
    </source>
</reference>
<accession>K7WJ69</accession>
<dbReference type="PANTHER" id="PTHR32332">
    <property type="entry name" value="2-NITROPROPANE DIOXYGENASE"/>
    <property type="match status" value="1"/>
</dbReference>
<dbReference type="CDD" id="cd04742">
    <property type="entry name" value="NPD_FabD"/>
    <property type="match status" value="1"/>
</dbReference>
<gene>
    <name evidence="3" type="primary">oocU</name>
</gene>
<sequence>MMTNVKQTLAERRQTPSHHEEGEGRPLAQAEQLGSAAFRQDYGVKYAYSTGSMYQGIASRKLVVAMARANMMSFFGSGGLSLPLLQEAIIGIQADLNGESFGMNMLADYDFPEKEMRRIELFLAHDIRFIEAAAYIAITPALVLYRLRGIHLGEDRHIVIPHTLMAKVSRPEVAEVFANPAPPDLVAQLYAQGLLTQQEAELAPQVPMAQDICVESDSAGHTDQGNAYVLFPAIARLCRDISARQHYRKPLRVGAAGGIGTPEAVMAAFMLGADFIVTGSVNQCSVEAATSDEVKDMLQHINIQDTDYAPAGDMFEQGAKVQVLKRGVFFPTRANKLYQLYQQYSSLDELPQAVKNQLEDKYFKRPLSAVWEDVKQYYQTHRPEMLEKIEGQPRRKMAAVFRWYFAYSSRLALSGDRENKVDYQVHCGPALGAFNQWVKGSAYENWRNRHVDEIGEMLMREAASMLSEKLGLLKGRALSSYSYS</sequence>
<feature type="region of interest" description="Disordered" evidence="1">
    <location>
        <begin position="1"/>
        <end position="26"/>
    </location>
</feature>
<dbReference type="InterPro" id="IPR014179">
    <property type="entry name" value="PfaD-like_TIM-barrel"/>
</dbReference>
<dbReference type="AlphaFoldDB" id="K7WJ69"/>
<feature type="domain" description="[Acyl-carrier-protein] S-malonyltransferase-like inserted helical" evidence="2">
    <location>
        <begin position="344"/>
        <end position="423"/>
    </location>
</feature>
<dbReference type="EMBL" id="JX315603">
    <property type="protein sequence ID" value="AFX60320.1"/>
    <property type="molecule type" value="Genomic_DNA"/>
</dbReference>
<dbReference type="SUPFAM" id="SSF51395">
    <property type="entry name" value="FMN-linked oxidoreductases"/>
    <property type="match status" value="1"/>
</dbReference>
<dbReference type="InterPro" id="IPR049489">
    <property type="entry name" value="FabD-like_helical_ins"/>
</dbReference>
<evidence type="ECO:0000259" key="2">
    <source>
        <dbReference type="Pfam" id="PF21607"/>
    </source>
</evidence>
<name>K7WJ69_SERMA</name>
<dbReference type="Pfam" id="PF21607">
    <property type="entry name" value="FabD_helical_ins"/>
    <property type="match status" value="1"/>
</dbReference>
<dbReference type="PANTHER" id="PTHR32332:SF20">
    <property type="entry name" value="2-NITROPROPANE DIOXYGENASE-LIKE PROTEIN"/>
    <property type="match status" value="1"/>
</dbReference>
<proteinExistence type="predicted"/>
<feature type="compositionally biased region" description="Basic and acidic residues" evidence="1">
    <location>
        <begin position="9"/>
        <end position="24"/>
    </location>
</feature>
<dbReference type="NCBIfam" id="TIGR02814">
    <property type="entry name" value="pfaD_fam"/>
    <property type="match status" value="1"/>
</dbReference>
<dbReference type="InterPro" id="IPR013785">
    <property type="entry name" value="Aldolase_TIM"/>
</dbReference>